<keyword evidence="1" id="KW-0175">Coiled coil</keyword>
<organism evidence="3 4">
    <name type="scientific">Ophiobolus disseminans</name>
    <dbReference type="NCBI Taxonomy" id="1469910"/>
    <lineage>
        <taxon>Eukaryota</taxon>
        <taxon>Fungi</taxon>
        <taxon>Dikarya</taxon>
        <taxon>Ascomycota</taxon>
        <taxon>Pezizomycotina</taxon>
        <taxon>Dothideomycetes</taxon>
        <taxon>Pleosporomycetidae</taxon>
        <taxon>Pleosporales</taxon>
        <taxon>Pleosporineae</taxon>
        <taxon>Phaeosphaeriaceae</taxon>
        <taxon>Ophiobolus</taxon>
    </lineage>
</organism>
<feature type="region of interest" description="Disordered" evidence="2">
    <location>
        <begin position="583"/>
        <end position="623"/>
    </location>
</feature>
<feature type="compositionally biased region" description="Polar residues" evidence="2">
    <location>
        <begin position="87"/>
        <end position="98"/>
    </location>
</feature>
<dbReference type="Proteomes" id="UP000799424">
    <property type="component" value="Unassembled WGS sequence"/>
</dbReference>
<feature type="region of interest" description="Disordered" evidence="2">
    <location>
        <begin position="1"/>
        <end position="122"/>
    </location>
</feature>
<feature type="compositionally biased region" description="Basic and acidic residues" evidence="2">
    <location>
        <begin position="411"/>
        <end position="420"/>
    </location>
</feature>
<feature type="coiled-coil region" evidence="1">
    <location>
        <begin position="149"/>
        <end position="183"/>
    </location>
</feature>
<dbReference type="GO" id="GO:0006355">
    <property type="term" value="P:regulation of DNA-templated transcription"/>
    <property type="evidence" value="ECO:0007669"/>
    <property type="project" value="InterPro"/>
</dbReference>
<gene>
    <name evidence="3" type="ORF">CC86DRAFT_130915</name>
</gene>
<feature type="compositionally biased region" description="Polar residues" evidence="2">
    <location>
        <begin position="691"/>
        <end position="704"/>
    </location>
</feature>
<dbReference type="InterPro" id="IPR018554">
    <property type="entry name" value="FRQ"/>
</dbReference>
<name>A0A6A6ZGZ2_9PLEO</name>
<feature type="region of interest" description="Disordered" evidence="2">
    <location>
        <begin position="671"/>
        <end position="711"/>
    </location>
</feature>
<feature type="region of interest" description="Disordered" evidence="2">
    <location>
        <begin position="381"/>
        <end position="421"/>
    </location>
</feature>
<feature type="compositionally biased region" description="Pro residues" evidence="2">
    <location>
        <begin position="1"/>
        <end position="10"/>
    </location>
</feature>
<sequence>MATPNGPPATMPQTSVGHHPRRPPAYKSVSLRHSPPAPSQVGLEHQSMTSSSTYSASDKANPPSLSSKLLLNKYSSGESSDAGKWFETTNNNAQQSGASFADNEPPFFLRNSSSSETPPEGLSTHYAYMRPAMPYRPSGANIGPDASSAEDYRSVIDDLTIANKKLKQKLKKFEKVHDAHLQDDKLFEVRFHSLPDHKKKELEETLRKFAAGLDDGAATDYPRISSQVPALEQQKTASSTSRFAESGYASMSASGQNSSAQSNQTSNQADDNRKMSRSAYNRQQQSIQSYLHDIPAGLLSDNSVPLSDKAKKKLVVRRLEQIFAGKRSVPGSHPHPVQQEEVAQSAATADREEREATGWSFRPEGLRVARIHSNRGGKILAPGHPEALPKLRPNLHVGGQDSRGSVSPDQRPTRPLDLDPSRAQVPVENMDYFRHLGFTPPNMATGEAPEDGHGWLYLNLLINMAQLHTLNVTPEFVKDALTDYSGHLELSSDGRKVRWSGGLDVTRQSNDSSSDLDSSNSPNEHGSPLKRSEADVSAGNEATKITPEQRALKLARAQREKELNRFTYTPMFFRKMSEEEDEGYAFENESSETSFLLPQHPGNSSGPGNSAIHSGSPTKRKQEHGPMIFYTKARFCTDLSGDRLGSSATALGAYNSATSFPIGAKAHSHVSSRLGSDLGEPRGPMDLSPMETDSNSGSRTTPSDESPGFFSPAALMDDFGNNSPAEIADFEASGLGGVQPDDNFSIRVRRSQTQTAPSRLAGRRRSCLLPKKILDALGERSTPDLVSKYPAKPQRVIKQEIISTSHKSLPTSSLPPASFLPFDSTSSGDVDSDLDSEASSDISSSGDSSTGNGPGTALQLLNVSPIPDHQLAGSDSDAADDSDDFDDSDDGSVDLLATARELDPHMVRNQEREYDAAIAERLAEEIVAGSSAATAGGGSGFNTPADGMLGARAKRLSSTSGSADARAVLKRSRTSDSVATKKAVKSRKTRE</sequence>
<dbReference type="GO" id="GO:0007623">
    <property type="term" value="P:circadian rhythm"/>
    <property type="evidence" value="ECO:0007669"/>
    <property type="project" value="InterPro"/>
</dbReference>
<dbReference type="OrthoDB" id="2536795at2759"/>
<feature type="compositionally biased region" description="Basic residues" evidence="2">
    <location>
        <begin position="982"/>
        <end position="991"/>
    </location>
</feature>
<protein>
    <recommendedName>
        <fullName evidence="5">Frequency clock protein</fullName>
    </recommendedName>
</protein>
<feature type="compositionally biased region" description="Acidic residues" evidence="2">
    <location>
        <begin position="877"/>
        <end position="892"/>
    </location>
</feature>
<reference evidence="3" key="1">
    <citation type="journal article" date="2020" name="Stud. Mycol.">
        <title>101 Dothideomycetes genomes: a test case for predicting lifestyles and emergence of pathogens.</title>
        <authorList>
            <person name="Haridas S."/>
            <person name="Albert R."/>
            <person name="Binder M."/>
            <person name="Bloem J."/>
            <person name="Labutti K."/>
            <person name="Salamov A."/>
            <person name="Andreopoulos B."/>
            <person name="Baker S."/>
            <person name="Barry K."/>
            <person name="Bills G."/>
            <person name="Bluhm B."/>
            <person name="Cannon C."/>
            <person name="Castanera R."/>
            <person name="Culley D."/>
            <person name="Daum C."/>
            <person name="Ezra D."/>
            <person name="Gonzalez J."/>
            <person name="Henrissat B."/>
            <person name="Kuo A."/>
            <person name="Liang C."/>
            <person name="Lipzen A."/>
            <person name="Lutzoni F."/>
            <person name="Magnuson J."/>
            <person name="Mondo S."/>
            <person name="Nolan M."/>
            <person name="Ohm R."/>
            <person name="Pangilinan J."/>
            <person name="Park H.-J."/>
            <person name="Ramirez L."/>
            <person name="Alfaro M."/>
            <person name="Sun H."/>
            <person name="Tritt A."/>
            <person name="Yoshinaga Y."/>
            <person name="Zwiers L.-H."/>
            <person name="Turgeon B."/>
            <person name="Goodwin S."/>
            <person name="Spatafora J."/>
            <person name="Crous P."/>
            <person name="Grigoriev I."/>
        </authorList>
    </citation>
    <scope>NUCLEOTIDE SEQUENCE</scope>
    <source>
        <strain evidence="3">CBS 113818</strain>
    </source>
</reference>
<feature type="region of interest" description="Disordered" evidence="2">
    <location>
        <begin position="953"/>
        <end position="991"/>
    </location>
</feature>
<evidence type="ECO:0000256" key="1">
    <source>
        <dbReference type="SAM" id="Coils"/>
    </source>
</evidence>
<dbReference type="GO" id="GO:0005634">
    <property type="term" value="C:nucleus"/>
    <property type="evidence" value="ECO:0007669"/>
    <property type="project" value="InterPro"/>
</dbReference>
<dbReference type="Pfam" id="PF09421">
    <property type="entry name" value="FRQ"/>
    <property type="match status" value="2"/>
</dbReference>
<feature type="compositionally biased region" description="Polar residues" evidence="2">
    <location>
        <begin position="805"/>
        <end position="815"/>
    </location>
</feature>
<dbReference type="GO" id="GO:0005737">
    <property type="term" value="C:cytoplasm"/>
    <property type="evidence" value="ECO:0007669"/>
    <property type="project" value="InterPro"/>
</dbReference>
<feature type="compositionally biased region" description="Low complexity" evidence="2">
    <location>
        <begin position="47"/>
        <end position="76"/>
    </location>
</feature>
<feature type="region of interest" description="Disordered" evidence="2">
    <location>
        <begin position="503"/>
        <end position="555"/>
    </location>
</feature>
<accession>A0A6A6ZGZ2</accession>
<evidence type="ECO:0008006" key="5">
    <source>
        <dbReference type="Google" id="ProtNLM"/>
    </source>
</evidence>
<evidence type="ECO:0000256" key="2">
    <source>
        <dbReference type="SAM" id="MobiDB-lite"/>
    </source>
</evidence>
<feature type="compositionally biased region" description="Polar residues" evidence="2">
    <location>
        <begin position="225"/>
        <end position="243"/>
    </location>
</feature>
<keyword evidence="4" id="KW-1185">Reference proteome</keyword>
<feature type="region of interest" description="Disordered" evidence="2">
    <location>
        <begin position="805"/>
        <end position="897"/>
    </location>
</feature>
<evidence type="ECO:0000313" key="3">
    <source>
        <dbReference type="EMBL" id="KAF2819535.1"/>
    </source>
</evidence>
<feature type="compositionally biased region" description="Polar residues" evidence="2">
    <location>
        <begin position="591"/>
        <end position="617"/>
    </location>
</feature>
<proteinExistence type="predicted"/>
<feature type="region of interest" description="Disordered" evidence="2">
    <location>
        <begin position="225"/>
        <end position="283"/>
    </location>
</feature>
<dbReference type="AlphaFoldDB" id="A0A6A6ZGZ2"/>
<feature type="compositionally biased region" description="Low complexity" evidence="2">
    <location>
        <begin position="249"/>
        <end position="269"/>
    </location>
</feature>
<evidence type="ECO:0000313" key="4">
    <source>
        <dbReference type="Proteomes" id="UP000799424"/>
    </source>
</evidence>
<feature type="compositionally biased region" description="Low complexity" evidence="2">
    <location>
        <begin position="839"/>
        <end position="849"/>
    </location>
</feature>
<dbReference type="EMBL" id="MU006244">
    <property type="protein sequence ID" value="KAF2819535.1"/>
    <property type="molecule type" value="Genomic_DNA"/>
</dbReference>
<feature type="compositionally biased region" description="Low complexity" evidence="2">
    <location>
        <begin position="509"/>
        <end position="523"/>
    </location>
</feature>